<dbReference type="EMBL" id="JAYMYR010000006">
    <property type="protein sequence ID" value="KAK7357480.1"/>
    <property type="molecule type" value="Genomic_DNA"/>
</dbReference>
<accession>A0AAN9MME3</accession>
<name>A0AAN9MME3_PHACN</name>
<proteinExistence type="predicted"/>
<protein>
    <submittedName>
        <fullName evidence="1">Uncharacterized protein</fullName>
    </submittedName>
</protein>
<dbReference type="AlphaFoldDB" id="A0AAN9MME3"/>
<dbReference type="Proteomes" id="UP001374584">
    <property type="component" value="Unassembled WGS sequence"/>
</dbReference>
<keyword evidence="2" id="KW-1185">Reference proteome</keyword>
<gene>
    <name evidence="1" type="ORF">VNO80_16768</name>
</gene>
<evidence type="ECO:0000313" key="1">
    <source>
        <dbReference type="EMBL" id="KAK7357480.1"/>
    </source>
</evidence>
<reference evidence="1 2" key="1">
    <citation type="submission" date="2024-01" db="EMBL/GenBank/DDBJ databases">
        <title>The genomes of 5 underutilized Papilionoideae crops provide insights into root nodulation and disease resistanc.</title>
        <authorList>
            <person name="Jiang F."/>
        </authorList>
    </citation>
    <scope>NUCLEOTIDE SEQUENCE [LARGE SCALE GENOMIC DNA]</scope>
    <source>
        <strain evidence="1">JINMINGXINNONG_FW02</strain>
        <tissue evidence="1">Leaves</tissue>
    </source>
</reference>
<evidence type="ECO:0000313" key="2">
    <source>
        <dbReference type="Proteomes" id="UP001374584"/>
    </source>
</evidence>
<comment type="caution">
    <text evidence="1">The sequence shown here is derived from an EMBL/GenBank/DDBJ whole genome shotgun (WGS) entry which is preliminary data.</text>
</comment>
<organism evidence="1 2">
    <name type="scientific">Phaseolus coccineus</name>
    <name type="common">Scarlet runner bean</name>
    <name type="synonym">Phaseolus multiflorus</name>
    <dbReference type="NCBI Taxonomy" id="3886"/>
    <lineage>
        <taxon>Eukaryota</taxon>
        <taxon>Viridiplantae</taxon>
        <taxon>Streptophyta</taxon>
        <taxon>Embryophyta</taxon>
        <taxon>Tracheophyta</taxon>
        <taxon>Spermatophyta</taxon>
        <taxon>Magnoliopsida</taxon>
        <taxon>eudicotyledons</taxon>
        <taxon>Gunneridae</taxon>
        <taxon>Pentapetalae</taxon>
        <taxon>rosids</taxon>
        <taxon>fabids</taxon>
        <taxon>Fabales</taxon>
        <taxon>Fabaceae</taxon>
        <taxon>Papilionoideae</taxon>
        <taxon>50 kb inversion clade</taxon>
        <taxon>NPAAA clade</taxon>
        <taxon>indigoferoid/millettioid clade</taxon>
        <taxon>Phaseoleae</taxon>
        <taxon>Phaseolus</taxon>
    </lineage>
</organism>
<sequence length="200" mass="22883">MSMNFNNISFEAVGLNYGQHPHQNGIACKLCNHVSSDFHAFIAHTESHFAQQNSTMRRLYSPNHVNSQREMIPNPLQPNFPRRMMMQETRNFNNTVFQTSPLQPMLMPRQRTNLFPHARQQVIAASQSFHGPSLAMSFDRNSVNKMTLFPSPLIHQREMKSSAIDGTKPYINLLDKPINNNGFFKHAIMSGDSLDLSLRL</sequence>